<protein>
    <recommendedName>
        <fullName evidence="6">Gram-positive cocci surface proteins LPxTG domain-containing protein</fullName>
    </recommendedName>
</protein>
<evidence type="ECO:0000313" key="5">
    <source>
        <dbReference type="Proteomes" id="UP000598297"/>
    </source>
</evidence>
<dbReference type="RefSeq" id="WP_161696627.1">
    <property type="nucleotide sequence ID" value="NZ_JAAAHS010000065.1"/>
</dbReference>
<organism evidence="4 5">
    <name type="scientific">Streptomyces boluensis</name>
    <dbReference type="NCBI Taxonomy" id="1775135"/>
    <lineage>
        <taxon>Bacteria</taxon>
        <taxon>Bacillati</taxon>
        <taxon>Actinomycetota</taxon>
        <taxon>Actinomycetes</taxon>
        <taxon>Kitasatosporales</taxon>
        <taxon>Streptomycetaceae</taxon>
        <taxon>Streptomyces</taxon>
    </lineage>
</organism>
<evidence type="ECO:0008006" key="6">
    <source>
        <dbReference type="Google" id="ProtNLM"/>
    </source>
</evidence>
<feature type="transmembrane region" description="Helical" evidence="2">
    <location>
        <begin position="222"/>
        <end position="244"/>
    </location>
</feature>
<comment type="caution">
    <text evidence="4">The sequence shown here is derived from an EMBL/GenBank/DDBJ whole genome shotgun (WGS) entry which is preliminary data.</text>
</comment>
<feature type="region of interest" description="Disordered" evidence="1">
    <location>
        <begin position="183"/>
        <end position="206"/>
    </location>
</feature>
<gene>
    <name evidence="4" type="ORF">GUY60_11615</name>
</gene>
<dbReference type="AlphaFoldDB" id="A0A964XK66"/>
<evidence type="ECO:0000256" key="2">
    <source>
        <dbReference type="SAM" id="Phobius"/>
    </source>
</evidence>
<keyword evidence="2" id="KW-0812">Transmembrane</keyword>
<reference evidence="4" key="1">
    <citation type="submission" date="2020-01" db="EMBL/GenBank/DDBJ databases">
        <title>Whole-genome analyses of novel actinobacteria.</title>
        <authorList>
            <person name="Sahin N."/>
        </authorList>
    </citation>
    <scope>NUCLEOTIDE SEQUENCE</scope>
    <source>
        <strain evidence="4">YC537</strain>
    </source>
</reference>
<name>A0A964XK66_9ACTN</name>
<sequence>MRLRSAFALGATAVALAAVSVVAPAAAQERAAVSSRVAVARPTCDEGTGDFPVESRLHGGPDSYRPGAEPQAWSLDLVNTSDVTCGTIHPVVVLLDRDRELRPEQLKLDFQDPDGHWHPVRFERTDRDENVGVFEDGFTGFSIAPGSSVTVPVRLAVTSDARDNEVTATVAVVQRRDDDGDWVGQSGDHTFTIRAGSEPGERREHRSTAAELAETGPKRDDALLGLGAATGVLLLGGAALVAGARRLRRARR</sequence>
<evidence type="ECO:0000256" key="3">
    <source>
        <dbReference type="SAM" id="SignalP"/>
    </source>
</evidence>
<dbReference type="EMBL" id="JAAAHS010000065">
    <property type="protein sequence ID" value="NBE52059.1"/>
    <property type="molecule type" value="Genomic_DNA"/>
</dbReference>
<keyword evidence="3" id="KW-0732">Signal</keyword>
<keyword evidence="5" id="KW-1185">Reference proteome</keyword>
<dbReference type="OrthoDB" id="4336829at2"/>
<dbReference type="Proteomes" id="UP000598297">
    <property type="component" value="Unassembled WGS sequence"/>
</dbReference>
<feature type="signal peptide" evidence="3">
    <location>
        <begin position="1"/>
        <end position="17"/>
    </location>
</feature>
<evidence type="ECO:0000256" key="1">
    <source>
        <dbReference type="SAM" id="MobiDB-lite"/>
    </source>
</evidence>
<evidence type="ECO:0000313" key="4">
    <source>
        <dbReference type="EMBL" id="NBE52059.1"/>
    </source>
</evidence>
<feature type="region of interest" description="Disordered" evidence="1">
    <location>
        <begin position="44"/>
        <end position="65"/>
    </location>
</feature>
<feature type="chain" id="PRO_5039729836" description="Gram-positive cocci surface proteins LPxTG domain-containing protein" evidence="3">
    <location>
        <begin position="18"/>
        <end position="252"/>
    </location>
</feature>
<keyword evidence="2" id="KW-0472">Membrane</keyword>
<accession>A0A964XK66</accession>
<proteinExistence type="predicted"/>
<keyword evidence="2" id="KW-1133">Transmembrane helix</keyword>